<keyword evidence="1" id="KW-0812">Transmembrane</keyword>
<dbReference type="Pfam" id="PF10011">
    <property type="entry name" value="DUF2254"/>
    <property type="match status" value="1"/>
</dbReference>
<dbReference type="EMBL" id="JAYDCJ010000003">
    <property type="protein sequence ID" value="MEA1081105.1"/>
    <property type="molecule type" value="Genomic_DNA"/>
</dbReference>
<feature type="transmembrane region" description="Helical" evidence="1">
    <location>
        <begin position="133"/>
        <end position="151"/>
    </location>
</feature>
<reference evidence="2 3" key="1">
    <citation type="submission" date="2023-12" db="EMBL/GenBank/DDBJ databases">
        <title>Marinobacter qingdaonensis sp. nov., isolated from the intertidal sediment of Qingdao, PR China.</title>
        <authorList>
            <person name="Li Y."/>
        </authorList>
    </citation>
    <scope>NUCLEOTIDE SEQUENCE [LARGE SCALE GENOMIC DNA]</scope>
    <source>
        <strain evidence="2 3">ASW11-75</strain>
    </source>
</reference>
<keyword evidence="3" id="KW-1185">Reference proteome</keyword>
<evidence type="ECO:0000256" key="1">
    <source>
        <dbReference type="SAM" id="Phobius"/>
    </source>
</evidence>
<feature type="transmembrane region" description="Helical" evidence="1">
    <location>
        <begin position="57"/>
        <end position="80"/>
    </location>
</feature>
<dbReference type="RefSeq" id="WP_322855581.1">
    <property type="nucleotide sequence ID" value="NZ_JAYDCJ010000003.1"/>
</dbReference>
<dbReference type="InterPro" id="IPR018723">
    <property type="entry name" value="DUF2254_membrane"/>
</dbReference>
<accession>A0ABU5NZ58</accession>
<protein>
    <submittedName>
        <fullName evidence="2">DUF2254 domain-containing protein</fullName>
    </submittedName>
</protein>
<sequence length="425" mass="45733">MTDRLRFVLNRLGERLWVKPMFICLLSIGVALIARFADFWELSHRFPDISDDSVEKLLTVISGSMLVMAVFAVGSMLAAYESASSSATPRTFAVVISDDRSQNALSTFVGAFIFSIVGLVAITNDYYEKGGRFALLVITLVVFALVIFNFLKWVDAIARLGRLGNTVSKVERAAETTLLRRRKSPTMGAIPARGGCDGIPVEVERIAYIQHIDVAALQSLAEEHDLRIEVALLPGKMTLPGQPVAYVCSDKGEPPAELVAKITGCFVVGESRTFDEDPRFGLVVLSEIASRALSPAVNDPGTAINIIGALVRLLAIWASPPEDEPETGPDYDRVAVPELSLASLFEDAFSAIARDGAGSVEVMICLQKALAGLAALGNPALSQQASAQADLAFRYAEQALQLPSELSRLQAARGEVGSKVVPRRL</sequence>
<name>A0ABU5NZ58_9GAMM</name>
<feature type="transmembrane region" description="Helical" evidence="1">
    <location>
        <begin position="105"/>
        <end position="127"/>
    </location>
</feature>
<gene>
    <name evidence="2" type="ORF">U5822_10515</name>
</gene>
<evidence type="ECO:0000313" key="2">
    <source>
        <dbReference type="EMBL" id="MEA1081105.1"/>
    </source>
</evidence>
<keyword evidence="1" id="KW-1133">Transmembrane helix</keyword>
<comment type="caution">
    <text evidence="2">The sequence shown here is derived from an EMBL/GenBank/DDBJ whole genome shotgun (WGS) entry which is preliminary data.</text>
</comment>
<evidence type="ECO:0000313" key="3">
    <source>
        <dbReference type="Proteomes" id="UP001305746"/>
    </source>
</evidence>
<proteinExistence type="predicted"/>
<dbReference type="Proteomes" id="UP001305746">
    <property type="component" value="Unassembled WGS sequence"/>
</dbReference>
<keyword evidence="1" id="KW-0472">Membrane</keyword>
<feature type="transmembrane region" description="Helical" evidence="1">
    <location>
        <begin position="16"/>
        <end position="37"/>
    </location>
</feature>
<organism evidence="2 3">
    <name type="scientific">Marinobacter qingdaonensis</name>
    <dbReference type="NCBI Taxonomy" id="3108486"/>
    <lineage>
        <taxon>Bacteria</taxon>
        <taxon>Pseudomonadati</taxon>
        <taxon>Pseudomonadota</taxon>
        <taxon>Gammaproteobacteria</taxon>
        <taxon>Pseudomonadales</taxon>
        <taxon>Marinobacteraceae</taxon>
        <taxon>Marinobacter</taxon>
    </lineage>
</organism>